<protein>
    <submittedName>
        <fullName evidence="6">Methyl-accepting chemotaxis protein (MCP) signalling domain-containing protein</fullName>
    </submittedName>
</protein>
<evidence type="ECO:0000256" key="1">
    <source>
        <dbReference type="ARBA" id="ARBA00022500"/>
    </source>
</evidence>
<evidence type="ECO:0000256" key="4">
    <source>
        <dbReference type="SAM" id="Coils"/>
    </source>
</evidence>
<dbReference type="STRING" id="582672.SAMN05216360_105261"/>
<dbReference type="PANTHER" id="PTHR43531">
    <property type="entry name" value="PROTEIN ICFG"/>
    <property type="match status" value="1"/>
</dbReference>
<dbReference type="GO" id="GO:0006935">
    <property type="term" value="P:chemotaxis"/>
    <property type="evidence" value="ECO:0007669"/>
    <property type="project" value="UniProtKB-KW"/>
</dbReference>
<accession>A0A1G9YCF4</accession>
<dbReference type="RefSeq" id="WP_167627685.1">
    <property type="nucleotide sequence ID" value="NZ_FNHS01000005.1"/>
</dbReference>
<keyword evidence="3" id="KW-0807">Transducer</keyword>
<evidence type="ECO:0000313" key="7">
    <source>
        <dbReference type="Proteomes" id="UP000198704"/>
    </source>
</evidence>
<feature type="coiled-coil region" evidence="4">
    <location>
        <begin position="231"/>
        <end position="258"/>
    </location>
</feature>
<name>A0A1G9YCF4_9HYPH</name>
<comment type="similarity">
    <text evidence="2">Belongs to the methyl-accepting chemotaxis (MCP) protein family.</text>
</comment>
<sequence>MKTLLVSGAAGCAVGVLPLILGAAQPTQLLITAAASICGGLVTRAAQRSADPAPADAALPPRPIDAASAEPTRSALPVESHVAVAGRDVARDLVALEPLFSVTHEQLLSIVAQTEDAAGAIMMSLEALNAAQMRSAGCIADTRERIVGFAEQSDTALHTLAQSLGTYLDGRLRETRAERSTVDAAADQMRGLDTLIVSLEKVGASTRMLALNANIEASRAGIHGAGFKVIARELQDLAQASQAAMAEARAQVSNVQRTIAQVLTTDHGAEGTHSEQQRLESLMTELDGIARTTTQVLLGMVRTDLAEIASQTSAVGDQVLSVFGQVQFQDVVRQQIEAVDESNAMLRQCLDGLRQGLIGAEPAALIRPTAILETVRSRYVTQIQHRVDAQALGKATAGTDTPDIELF</sequence>
<feature type="domain" description="Methyl-accepting transducer" evidence="5">
    <location>
        <begin position="180"/>
        <end position="327"/>
    </location>
</feature>
<evidence type="ECO:0000256" key="3">
    <source>
        <dbReference type="PROSITE-ProRule" id="PRU00284"/>
    </source>
</evidence>
<dbReference type="GO" id="GO:0016020">
    <property type="term" value="C:membrane"/>
    <property type="evidence" value="ECO:0007669"/>
    <property type="project" value="InterPro"/>
</dbReference>
<proteinExistence type="inferred from homology"/>
<dbReference type="EMBL" id="FNHS01000005">
    <property type="protein sequence ID" value="SDN06779.1"/>
    <property type="molecule type" value="Genomic_DNA"/>
</dbReference>
<dbReference type="InterPro" id="IPR051310">
    <property type="entry name" value="MCP_chemotaxis"/>
</dbReference>
<gene>
    <name evidence="6" type="ORF">SAMN05216360_105261</name>
</gene>
<evidence type="ECO:0000256" key="2">
    <source>
        <dbReference type="ARBA" id="ARBA00029447"/>
    </source>
</evidence>
<keyword evidence="4" id="KW-0175">Coiled coil</keyword>
<keyword evidence="1" id="KW-0145">Chemotaxis</keyword>
<keyword evidence="7" id="KW-1185">Reference proteome</keyword>
<dbReference type="PANTHER" id="PTHR43531:SF11">
    <property type="entry name" value="METHYL-ACCEPTING CHEMOTAXIS PROTEIN 3"/>
    <property type="match status" value="1"/>
</dbReference>
<dbReference type="InterPro" id="IPR004089">
    <property type="entry name" value="MCPsignal_dom"/>
</dbReference>
<dbReference type="Proteomes" id="UP000198704">
    <property type="component" value="Unassembled WGS sequence"/>
</dbReference>
<reference evidence="7" key="1">
    <citation type="submission" date="2016-10" db="EMBL/GenBank/DDBJ databases">
        <authorList>
            <person name="Varghese N."/>
            <person name="Submissions S."/>
        </authorList>
    </citation>
    <scope>NUCLEOTIDE SEQUENCE [LARGE SCALE GENOMIC DNA]</scope>
    <source>
        <strain evidence="7">BL47</strain>
    </source>
</reference>
<dbReference type="AlphaFoldDB" id="A0A1G9YCF4"/>
<dbReference type="Pfam" id="PF00015">
    <property type="entry name" value="MCPsignal"/>
    <property type="match status" value="1"/>
</dbReference>
<dbReference type="SUPFAM" id="SSF58104">
    <property type="entry name" value="Methyl-accepting chemotaxis protein (MCP) signaling domain"/>
    <property type="match status" value="1"/>
</dbReference>
<evidence type="ECO:0000259" key="5">
    <source>
        <dbReference type="PROSITE" id="PS50111"/>
    </source>
</evidence>
<dbReference type="GO" id="GO:0007165">
    <property type="term" value="P:signal transduction"/>
    <property type="evidence" value="ECO:0007669"/>
    <property type="project" value="UniProtKB-KW"/>
</dbReference>
<evidence type="ECO:0000313" key="6">
    <source>
        <dbReference type="EMBL" id="SDN06779.1"/>
    </source>
</evidence>
<organism evidence="6 7">
    <name type="scientific">Methylobacterium phyllostachyos</name>
    <dbReference type="NCBI Taxonomy" id="582672"/>
    <lineage>
        <taxon>Bacteria</taxon>
        <taxon>Pseudomonadati</taxon>
        <taxon>Pseudomonadota</taxon>
        <taxon>Alphaproteobacteria</taxon>
        <taxon>Hyphomicrobiales</taxon>
        <taxon>Methylobacteriaceae</taxon>
        <taxon>Methylobacterium</taxon>
    </lineage>
</organism>
<dbReference type="PROSITE" id="PS50111">
    <property type="entry name" value="CHEMOTAXIS_TRANSDUC_2"/>
    <property type="match status" value="1"/>
</dbReference>
<dbReference type="Gene3D" id="1.10.287.950">
    <property type="entry name" value="Methyl-accepting chemotaxis protein"/>
    <property type="match status" value="1"/>
</dbReference>